<sequence length="32" mass="3883">MFKSCLLRRFQDQFTGSKLFPWLILQSTSFQQ</sequence>
<accession>A0A2P2N7E2</accession>
<dbReference type="AlphaFoldDB" id="A0A2P2N7E2"/>
<organism evidence="1">
    <name type="scientific">Rhizophora mucronata</name>
    <name type="common">Asiatic mangrove</name>
    <dbReference type="NCBI Taxonomy" id="61149"/>
    <lineage>
        <taxon>Eukaryota</taxon>
        <taxon>Viridiplantae</taxon>
        <taxon>Streptophyta</taxon>
        <taxon>Embryophyta</taxon>
        <taxon>Tracheophyta</taxon>
        <taxon>Spermatophyta</taxon>
        <taxon>Magnoliopsida</taxon>
        <taxon>eudicotyledons</taxon>
        <taxon>Gunneridae</taxon>
        <taxon>Pentapetalae</taxon>
        <taxon>rosids</taxon>
        <taxon>fabids</taxon>
        <taxon>Malpighiales</taxon>
        <taxon>Rhizophoraceae</taxon>
        <taxon>Rhizophora</taxon>
    </lineage>
</organism>
<proteinExistence type="predicted"/>
<evidence type="ECO:0000313" key="1">
    <source>
        <dbReference type="EMBL" id="MBX38392.1"/>
    </source>
</evidence>
<dbReference type="EMBL" id="GGEC01057908">
    <property type="protein sequence ID" value="MBX38392.1"/>
    <property type="molecule type" value="Transcribed_RNA"/>
</dbReference>
<protein>
    <submittedName>
        <fullName evidence="1">Uncharacterized protein</fullName>
    </submittedName>
</protein>
<reference evidence="1" key="1">
    <citation type="submission" date="2018-02" db="EMBL/GenBank/DDBJ databases">
        <title>Rhizophora mucronata_Transcriptome.</title>
        <authorList>
            <person name="Meera S.P."/>
            <person name="Sreeshan A."/>
            <person name="Augustine A."/>
        </authorList>
    </citation>
    <scope>NUCLEOTIDE SEQUENCE</scope>
    <source>
        <tissue evidence="1">Leaf</tissue>
    </source>
</reference>
<name>A0A2P2N7E2_RHIMU</name>